<accession>A0ABV9DI30</accession>
<dbReference type="Proteomes" id="UP001595989">
    <property type="component" value="Unassembled WGS sequence"/>
</dbReference>
<dbReference type="InterPro" id="IPR052565">
    <property type="entry name" value="Glutaredoxin-like_YDR286C"/>
</dbReference>
<evidence type="ECO:0000313" key="2">
    <source>
        <dbReference type="Proteomes" id="UP001595989"/>
    </source>
</evidence>
<reference evidence="2" key="1">
    <citation type="journal article" date="2019" name="Int. J. Syst. Evol. Microbiol.">
        <title>The Global Catalogue of Microorganisms (GCM) 10K type strain sequencing project: providing services to taxonomists for standard genome sequencing and annotation.</title>
        <authorList>
            <consortium name="The Broad Institute Genomics Platform"/>
            <consortium name="The Broad Institute Genome Sequencing Center for Infectious Disease"/>
            <person name="Wu L."/>
            <person name="Ma J."/>
        </authorList>
    </citation>
    <scope>NUCLEOTIDE SEQUENCE [LARGE SCALE GENOMIC DNA]</scope>
    <source>
        <strain evidence="2">CGMCC 4.7426</strain>
    </source>
</reference>
<organism evidence="1 2">
    <name type="scientific">Virgibacillus kekensis</name>
    <dbReference type="NCBI Taxonomy" id="202261"/>
    <lineage>
        <taxon>Bacteria</taxon>
        <taxon>Bacillati</taxon>
        <taxon>Bacillota</taxon>
        <taxon>Bacilli</taxon>
        <taxon>Bacillales</taxon>
        <taxon>Bacillaceae</taxon>
        <taxon>Virgibacillus</taxon>
    </lineage>
</organism>
<keyword evidence="2" id="KW-1185">Reference proteome</keyword>
<dbReference type="PANTHER" id="PTHR33558">
    <property type="entry name" value="GLUTAREDOXIN-LIKE PROTEIN C5ORF63 HOMOLOG"/>
    <property type="match status" value="1"/>
</dbReference>
<proteinExistence type="predicted"/>
<dbReference type="Pfam" id="PF05768">
    <property type="entry name" value="Glrx-like"/>
    <property type="match status" value="1"/>
</dbReference>
<gene>
    <name evidence="1" type="ORF">ACFO3D_04490</name>
</gene>
<dbReference type="RefSeq" id="WP_390293436.1">
    <property type="nucleotide sequence ID" value="NZ_JBHSFU010000004.1"/>
</dbReference>
<dbReference type="Gene3D" id="3.40.30.10">
    <property type="entry name" value="Glutaredoxin"/>
    <property type="match status" value="1"/>
</dbReference>
<comment type="caution">
    <text evidence="1">The sequence shown here is derived from an EMBL/GenBank/DDBJ whole genome shotgun (WGS) entry which is preliminary data.</text>
</comment>
<sequence length="81" mass="9518">MRDVIFYTKENCSLCDDAESLLDILKSDYPMEIEERDIYTNDEWLEEYQLLIPVVQIGDVTIDCEEMSYEALEEALRNAKS</sequence>
<dbReference type="InterPro" id="IPR036249">
    <property type="entry name" value="Thioredoxin-like_sf"/>
</dbReference>
<dbReference type="EMBL" id="JBHSFU010000004">
    <property type="protein sequence ID" value="MFC4557464.1"/>
    <property type="molecule type" value="Genomic_DNA"/>
</dbReference>
<dbReference type="PANTHER" id="PTHR33558:SF1">
    <property type="entry name" value="GLUTAREDOXIN-LIKE PROTEIN C5ORF63 HOMOLOG"/>
    <property type="match status" value="1"/>
</dbReference>
<dbReference type="SUPFAM" id="SSF52833">
    <property type="entry name" value="Thioredoxin-like"/>
    <property type="match status" value="1"/>
</dbReference>
<name>A0ABV9DI30_9BACI</name>
<dbReference type="InterPro" id="IPR008554">
    <property type="entry name" value="Glutaredoxin-like"/>
</dbReference>
<evidence type="ECO:0000313" key="1">
    <source>
        <dbReference type="EMBL" id="MFC4557464.1"/>
    </source>
</evidence>
<protein>
    <submittedName>
        <fullName evidence="1">Glutaredoxin family protein</fullName>
    </submittedName>
</protein>